<dbReference type="GeneID" id="43597051"/>
<keyword evidence="16" id="KW-1185">Reference proteome</keyword>
<protein>
    <recommendedName>
        <fullName evidence="11">Mitochondrial import receptor subunit TOM20</fullName>
    </recommendedName>
    <alternativeName>
        <fullName evidence="10">Mitochondrial 20 kDa outer membrane protein</fullName>
    </alternativeName>
    <alternativeName>
        <fullName evidence="12">Mitochondrial import receptor subunit tom20</fullName>
    </alternativeName>
    <alternativeName>
        <fullName evidence="13">Translocase of outer membrane 20 kDa subunit</fullName>
    </alternativeName>
</protein>
<dbReference type="EMBL" id="NPIC01000002">
    <property type="protein sequence ID" value="RDL39862.1"/>
    <property type="molecule type" value="Genomic_DNA"/>
</dbReference>
<evidence type="ECO:0000256" key="14">
    <source>
        <dbReference type="SAM" id="MobiDB-lite"/>
    </source>
</evidence>
<evidence type="ECO:0000256" key="6">
    <source>
        <dbReference type="ARBA" id="ARBA00022927"/>
    </source>
</evidence>
<gene>
    <name evidence="15" type="ORF">BP5553_04202</name>
</gene>
<evidence type="ECO:0000256" key="9">
    <source>
        <dbReference type="ARBA" id="ARBA00023136"/>
    </source>
</evidence>
<dbReference type="GO" id="GO:0006886">
    <property type="term" value="P:intracellular protein transport"/>
    <property type="evidence" value="ECO:0007669"/>
    <property type="project" value="InterPro"/>
</dbReference>
<accession>A0A370TWF6</accession>
<evidence type="ECO:0000256" key="8">
    <source>
        <dbReference type="ARBA" id="ARBA00023128"/>
    </source>
</evidence>
<dbReference type="InterPro" id="IPR002056">
    <property type="entry name" value="MAS20"/>
</dbReference>
<evidence type="ECO:0000256" key="7">
    <source>
        <dbReference type="ARBA" id="ARBA00022989"/>
    </source>
</evidence>
<dbReference type="GO" id="GO:0008320">
    <property type="term" value="F:protein transmembrane transporter activity"/>
    <property type="evidence" value="ECO:0007669"/>
    <property type="project" value="TreeGrafter"/>
</dbReference>
<evidence type="ECO:0000256" key="11">
    <source>
        <dbReference type="ARBA" id="ARBA00068548"/>
    </source>
</evidence>
<dbReference type="OrthoDB" id="2154253at2759"/>
<dbReference type="InterPro" id="IPR023392">
    <property type="entry name" value="Tom20_dom_sf"/>
</dbReference>
<evidence type="ECO:0000256" key="2">
    <source>
        <dbReference type="ARBA" id="ARBA00005792"/>
    </source>
</evidence>
<feature type="region of interest" description="Disordered" evidence="14">
    <location>
        <begin position="72"/>
        <end position="91"/>
    </location>
</feature>
<evidence type="ECO:0000256" key="13">
    <source>
        <dbReference type="ARBA" id="ARBA00080405"/>
    </source>
</evidence>
<keyword evidence="7" id="KW-1133">Transmembrane helix</keyword>
<sequence length="205" mass="22563">MPNTPTIVAATVATVATGFLVFPQNIPLCLIHGLYLDFLSDVFLTTPFDTANLCQSAVYFDRRRRTDPNFRKQLKKESKRQARAAKEEAEAHTVRQRQAVRAVVEEAKEEGFPSDVEEREAYFMQQVAKGEGLSGDGLDNLEAALCFYKALKVYPQPSDLISIYDKTVPKPVLDLLAEMIASDKDLNVGSFTGGSDSGIPSVGLD</sequence>
<keyword evidence="8" id="KW-0496">Mitochondrion</keyword>
<evidence type="ECO:0000256" key="5">
    <source>
        <dbReference type="ARBA" id="ARBA00022787"/>
    </source>
</evidence>
<comment type="subcellular location">
    <subcellularLocation>
        <location evidence="1">Mitochondrion outer membrane</location>
        <topology evidence="1">Single-pass membrane protein</topology>
    </subcellularLocation>
</comment>
<dbReference type="RefSeq" id="XP_031872518.1">
    <property type="nucleotide sequence ID" value="XM_032012825.1"/>
</dbReference>
<evidence type="ECO:0000256" key="12">
    <source>
        <dbReference type="ARBA" id="ARBA00073975"/>
    </source>
</evidence>
<dbReference type="GO" id="GO:0030150">
    <property type="term" value="P:protein import into mitochondrial matrix"/>
    <property type="evidence" value="ECO:0007669"/>
    <property type="project" value="TreeGrafter"/>
</dbReference>
<comment type="caution">
    <text evidence="15">The sequence shown here is derived from an EMBL/GenBank/DDBJ whole genome shotgun (WGS) entry which is preliminary data.</text>
</comment>
<dbReference type="Pfam" id="PF02064">
    <property type="entry name" value="MAS20"/>
    <property type="match status" value="1"/>
</dbReference>
<dbReference type="PANTHER" id="PTHR12430:SF0">
    <property type="entry name" value="TRANSLOCASE OF OUTER MITOCHONDRIAL MEMBRANE 20"/>
    <property type="match status" value="1"/>
</dbReference>
<dbReference type="Proteomes" id="UP000254866">
    <property type="component" value="Unassembled WGS sequence"/>
</dbReference>
<evidence type="ECO:0000313" key="16">
    <source>
        <dbReference type="Proteomes" id="UP000254866"/>
    </source>
</evidence>
<evidence type="ECO:0000256" key="3">
    <source>
        <dbReference type="ARBA" id="ARBA00022448"/>
    </source>
</evidence>
<keyword evidence="9" id="KW-0472">Membrane</keyword>
<dbReference type="AlphaFoldDB" id="A0A370TWF6"/>
<comment type="similarity">
    <text evidence="2">Belongs to the Tom20 family.</text>
</comment>
<reference evidence="15 16" key="1">
    <citation type="journal article" date="2018" name="IMA Fungus">
        <title>IMA Genome-F 9: Draft genome sequence of Annulohypoxylon stygium, Aspergillus mulundensis, Berkeleyomyces basicola (syn. Thielaviopsis basicola), Ceratocystis smalleyi, two Cercospora beticola strains, Coleophoma cylindrospora, Fusarium fracticaudum, Phialophora cf. hyalina, and Morchella septimelata.</title>
        <authorList>
            <person name="Wingfield B.D."/>
            <person name="Bills G.F."/>
            <person name="Dong Y."/>
            <person name="Huang W."/>
            <person name="Nel W.J."/>
            <person name="Swalarsk-Parry B.S."/>
            <person name="Vaghefi N."/>
            <person name="Wilken P.M."/>
            <person name="An Z."/>
            <person name="de Beer Z.W."/>
            <person name="De Vos L."/>
            <person name="Chen L."/>
            <person name="Duong T.A."/>
            <person name="Gao Y."/>
            <person name="Hammerbacher A."/>
            <person name="Kikkert J.R."/>
            <person name="Li Y."/>
            <person name="Li H."/>
            <person name="Li K."/>
            <person name="Li Q."/>
            <person name="Liu X."/>
            <person name="Ma X."/>
            <person name="Naidoo K."/>
            <person name="Pethybridge S.J."/>
            <person name="Sun J."/>
            <person name="Steenkamp E.T."/>
            <person name="van der Nest M.A."/>
            <person name="van Wyk S."/>
            <person name="Wingfield M.J."/>
            <person name="Xiong C."/>
            <person name="Yue Q."/>
            <person name="Zhang X."/>
        </authorList>
    </citation>
    <scope>NUCLEOTIDE SEQUENCE [LARGE SCALE GENOMIC DNA]</scope>
    <source>
        <strain evidence="15 16">BP 5553</strain>
    </source>
</reference>
<dbReference type="PANTHER" id="PTHR12430">
    <property type="entry name" value="MITOCHONDRIAL IMPORT RECEPTOR SUBUNIT TOM20"/>
    <property type="match status" value="1"/>
</dbReference>
<keyword evidence="6" id="KW-0653">Protein transport</keyword>
<keyword evidence="4" id="KW-0812">Transmembrane</keyword>
<name>A0A370TWF6_9HELO</name>
<dbReference type="GO" id="GO:0005742">
    <property type="term" value="C:mitochondrial outer membrane translocase complex"/>
    <property type="evidence" value="ECO:0007669"/>
    <property type="project" value="InterPro"/>
</dbReference>
<evidence type="ECO:0000256" key="10">
    <source>
        <dbReference type="ARBA" id="ARBA00042705"/>
    </source>
</evidence>
<dbReference type="PRINTS" id="PR00351">
    <property type="entry name" value="OM20RECEPTOR"/>
</dbReference>
<dbReference type="SUPFAM" id="SSF47157">
    <property type="entry name" value="Mitochondrial import receptor subunit Tom20"/>
    <property type="match status" value="1"/>
</dbReference>
<keyword evidence="3" id="KW-0813">Transport</keyword>
<dbReference type="GO" id="GO:0006605">
    <property type="term" value="P:protein targeting"/>
    <property type="evidence" value="ECO:0007669"/>
    <property type="project" value="InterPro"/>
</dbReference>
<dbReference type="GO" id="GO:0016031">
    <property type="term" value="P:tRNA import into mitochondrion"/>
    <property type="evidence" value="ECO:0007669"/>
    <property type="project" value="TreeGrafter"/>
</dbReference>
<dbReference type="STRING" id="2656787.A0A370TWF6"/>
<evidence type="ECO:0000256" key="1">
    <source>
        <dbReference type="ARBA" id="ARBA00004572"/>
    </source>
</evidence>
<evidence type="ECO:0000256" key="4">
    <source>
        <dbReference type="ARBA" id="ARBA00022692"/>
    </source>
</evidence>
<dbReference type="Gene3D" id="1.20.960.10">
    <property type="entry name" value="Mitochondrial outer membrane translocase complex, subunit Tom20 domain"/>
    <property type="match status" value="1"/>
</dbReference>
<keyword evidence="5" id="KW-1000">Mitochondrion outer membrane</keyword>
<dbReference type="GO" id="GO:0030943">
    <property type="term" value="F:mitochondrion targeting sequence binding"/>
    <property type="evidence" value="ECO:0007669"/>
    <property type="project" value="TreeGrafter"/>
</dbReference>
<evidence type="ECO:0000313" key="15">
    <source>
        <dbReference type="EMBL" id="RDL39862.1"/>
    </source>
</evidence>
<dbReference type="FunFam" id="1.20.960.10:FF:000002">
    <property type="entry name" value="Mitochondrial import receptor subunit TOM20"/>
    <property type="match status" value="1"/>
</dbReference>
<keyword evidence="15" id="KW-0675">Receptor</keyword>
<proteinExistence type="inferred from homology"/>
<organism evidence="15 16">
    <name type="scientific">Venustampulla echinocandica</name>
    <dbReference type="NCBI Taxonomy" id="2656787"/>
    <lineage>
        <taxon>Eukaryota</taxon>
        <taxon>Fungi</taxon>
        <taxon>Dikarya</taxon>
        <taxon>Ascomycota</taxon>
        <taxon>Pezizomycotina</taxon>
        <taxon>Leotiomycetes</taxon>
        <taxon>Helotiales</taxon>
        <taxon>Pleuroascaceae</taxon>
        <taxon>Venustampulla</taxon>
    </lineage>
</organism>